<feature type="compositionally biased region" description="Polar residues" evidence="1">
    <location>
        <begin position="223"/>
        <end position="232"/>
    </location>
</feature>
<dbReference type="EMBL" id="HBNS01006734">
    <property type="protein sequence ID" value="CAE4589082.1"/>
    <property type="molecule type" value="Transcribed_RNA"/>
</dbReference>
<accession>A0A7S4QQT8</accession>
<organism evidence="3">
    <name type="scientific">Ditylum brightwellii</name>
    <dbReference type="NCBI Taxonomy" id="49249"/>
    <lineage>
        <taxon>Eukaryota</taxon>
        <taxon>Sar</taxon>
        <taxon>Stramenopiles</taxon>
        <taxon>Ochrophyta</taxon>
        <taxon>Bacillariophyta</taxon>
        <taxon>Mediophyceae</taxon>
        <taxon>Lithodesmiophycidae</taxon>
        <taxon>Lithodesmiales</taxon>
        <taxon>Lithodesmiaceae</taxon>
        <taxon>Ditylum</taxon>
    </lineage>
</organism>
<dbReference type="AlphaFoldDB" id="A0A7S4QQT8"/>
<evidence type="ECO:0000256" key="2">
    <source>
        <dbReference type="SAM" id="SignalP"/>
    </source>
</evidence>
<name>A0A7S4QQT8_9STRA</name>
<evidence type="ECO:0000256" key="1">
    <source>
        <dbReference type="SAM" id="MobiDB-lite"/>
    </source>
</evidence>
<sequence length="286" mass="31456">MFGPLLLLKITGTICPCLEKDEDNVARESCTSLESLPIRWYIKSHKTAGQSAGAMVGGLVSGLFGKGNKSSGVAGSEYIRINATFHLLDSAMGPSIVVRPSESQELSQEDIGIMPAEKSIPLKRFGKIEHVDDSSFLGMGGGCRSTVVCYWKNSEEEILRFDVMCPGSNTKNAEADADTRDDVIGKIMGLIEWDKNRRCASGELEEDDESSSPEEDDFENENDVCQNVTTPTKSDKPRGKAANMAHFAKREIEMQKRKRDREKKKNAYLKDSGGLKYTALAMANRS</sequence>
<feature type="compositionally biased region" description="Acidic residues" evidence="1">
    <location>
        <begin position="203"/>
        <end position="222"/>
    </location>
</feature>
<evidence type="ECO:0000313" key="3">
    <source>
        <dbReference type="EMBL" id="CAE4589082.1"/>
    </source>
</evidence>
<gene>
    <name evidence="3" type="ORF">DBRI00130_LOCUS5454</name>
</gene>
<feature type="signal peptide" evidence="2">
    <location>
        <begin position="1"/>
        <end position="15"/>
    </location>
</feature>
<reference evidence="3" key="1">
    <citation type="submission" date="2021-01" db="EMBL/GenBank/DDBJ databases">
        <authorList>
            <person name="Corre E."/>
            <person name="Pelletier E."/>
            <person name="Niang G."/>
            <person name="Scheremetjew M."/>
            <person name="Finn R."/>
            <person name="Kale V."/>
            <person name="Holt S."/>
            <person name="Cochrane G."/>
            <person name="Meng A."/>
            <person name="Brown T."/>
            <person name="Cohen L."/>
        </authorList>
    </citation>
    <scope>NUCLEOTIDE SEQUENCE</scope>
    <source>
        <strain evidence="3">GSO104</strain>
    </source>
</reference>
<feature type="chain" id="PRO_5030995242" evidence="2">
    <location>
        <begin position="16"/>
        <end position="286"/>
    </location>
</feature>
<keyword evidence="2" id="KW-0732">Signal</keyword>
<feature type="region of interest" description="Disordered" evidence="1">
    <location>
        <begin position="201"/>
        <end position="269"/>
    </location>
</feature>
<feature type="compositionally biased region" description="Basic residues" evidence="1">
    <location>
        <begin position="256"/>
        <end position="267"/>
    </location>
</feature>
<proteinExistence type="predicted"/>
<protein>
    <submittedName>
        <fullName evidence="3">Uncharacterized protein</fullName>
    </submittedName>
</protein>